<evidence type="ECO:0000256" key="2">
    <source>
        <dbReference type="SAM" id="SignalP"/>
    </source>
</evidence>
<dbReference type="AlphaFoldDB" id="A0A7D7LS47"/>
<keyword evidence="7" id="KW-1185">Reference proteome</keyword>
<evidence type="ECO:0000259" key="3">
    <source>
        <dbReference type="Pfam" id="PF18962"/>
    </source>
</evidence>
<dbReference type="Proteomes" id="UP000515349">
    <property type="component" value="Chromosome"/>
</dbReference>
<reference evidence="5" key="1">
    <citation type="submission" date="2020-07" db="EMBL/GenBank/DDBJ databases">
        <title>Chryseobacterium sp. CX-624.</title>
        <authorList>
            <person name="Yang C."/>
        </authorList>
    </citation>
    <scope>NUCLEOTIDE SEQUENCE</scope>
    <source>
        <strain evidence="5">CX-624</strain>
    </source>
</reference>
<feature type="signal peptide" evidence="2">
    <location>
        <begin position="1"/>
        <end position="18"/>
    </location>
</feature>
<reference evidence="4" key="4">
    <citation type="submission" date="2020-07" db="EMBL/GenBank/DDBJ databases">
        <authorList>
            <person name="Yang C."/>
        </authorList>
    </citation>
    <scope>NUCLEOTIDE SEQUENCE</scope>
    <source>
        <strain evidence="4">Cx-624</strain>
    </source>
</reference>
<dbReference type="Proteomes" id="UP000539710">
    <property type="component" value="Unassembled WGS sequence"/>
</dbReference>
<evidence type="ECO:0000313" key="7">
    <source>
        <dbReference type="Proteomes" id="UP000539710"/>
    </source>
</evidence>
<dbReference type="Pfam" id="PF18962">
    <property type="entry name" value="Por_Secre_tail"/>
    <property type="match status" value="1"/>
</dbReference>
<evidence type="ECO:0000313" key="6">
    <source>
        <dbReference type="Proteomes" id="UP000515349"/>
    </source>
</evidence>
<evidence type="ECO:0000256" key="1">
    <source>
        <dbReference type="ARBA" id="ARBA00022729"/>
    </source>
</evidence>
<organism evidence="5 6">
    <name type="scientific">Marnyiella aurantia</name>
    <dbReference type="NCBI Taxonomy" id="2758037"/>
    <lineage>
        <taxon>Bacteria</taxon>
        <taxon>Pseudomonadati</taxon>
        <taxon>Bacteroidota</taxon>
        <taxon>Flavobacteriia</taxon>
        <taxon>Flavobacteriales</taxon>
        <taxon>Weeksellaceae</taxon>
        <taxon>Marnyiella</taxon>
    </lineage>
</organism>
<evidence type="ECO:0000313" key="4">
    <source>
        <dbReference type="EMBL" id="MBA5246073.1"/>
    </source>
</evidence>
<keyword evidence="1 2" id="KW-0732">Signal</keyword>
<reference evidence="7" key="3">
    <citation type="submission" date="2020-07" db="EMBL/GenBank/DDBJ databases">
        <title>Flavobacterium sp. xlx-214.</title>
        <authorList>
            <person name="Yang C."/>
        </authorList>
    </citation>
    <scope>NUCLEOTIDE SEQUENCE [LARGE SCALE GENOMIC DNA]</scope>
    <source>
        <strain evidence="7">CX-624</strain>
    </source>
</reference>
<dbReference type="NCBIfam" id="TIGR04183">
    <property type="entry name" value="Por_Secre_tail"/>
    <property type="match status" value="1"/>
</dbReference>
<feature type="domain" description="Secretion system C-terminal sorting" evidence="3">
    <location>
        <begin position="264"/>
        <end position="333"/>
    </location>
</feature>
<proteinExistence type="predicted"/>
<gene>
    <name evidence="5" type="ORF">H1R16_00545</name>
    <name evidence="4" type="ORF">H2507_02725</name>
</gene>
<protein>
    <submittedName>
        <fullName evidence="5">T9SS type A sorting domain-containing protein</fullName>
    </submittedName>
</protein>
<dbReference type="EMBL" id="CP059472">
    <property type="protein sequence ID" value="QMS98537.1"/>
    <property type="molecule type" value="Genomic_DNA"/>
</dbReference>
<evidence type="ECO:0000313" key="5">
    <source>
        <dbReference type="EMBL" id="QMS98537.1"/>
    </source>
</evidence>
<dbReference type="RefSeq" id="WP_181886175.1">
    <property type="nucleotide sequence ID" value="NZ_CP059472.1"/>
</dbReference>
<dbReference type="EMBL" id="JACEUX010000001">
    <property type="protein sequence ID" value="MBA5246073.1"/>
    <property type="molecule type" value="Genomic_DNA"/>
</dbReference>
<name>A0A7D7LS47_9FLAO</name>
<feature type="chain" id="PRO_5044656229" evidence="2">
    <location>
        <begin position="19"/>
        <end position="335"/>
    </location>
</feature>
<dbReference type="KEGG" id="cbau:H1R16_00545"/>
<reference evidence="6" key="2">
    <citation type="submission" date="2020-07" db="EMBL/GenBank/DDBJ databases">
        <title>Chryseobacterium sp.cx-624.</title>
        <authorList>
            <person name="Yang C."/>
        </authorList>
    </citation>
    <scope>NUCLEOTIDE SEQUENCE [LARGE SCALE GENOMIC DNA]</scope>
    <source>
        <strain evidence="6">cx-624</strain>
    </source>
</reference>
<sequence length="335" mass="36130">MKKQLLTFAALLPTLLWSQYNNGPLSTGPTSKSGVAAPAGYTWSEAQNNTGNTTESNTNSGFGCQKVGTLTNNFCADDFVVPAGQSWSITSIALFAYVTGYVGSTPPGMKATVKILNGAPNVGSPTVVFGDDTTNRFASAQDALMYRVFNSAYPTAVNPVGTTRKIWRVNTTTPVTLSSGTYWMQFQMEDQASIATVWTPPVTTVGIRGLPTDNALQNTGTWAPMVDAGNPAAAPDYPQDLPFIITYSVLGTNEVLQYDNRVKVFPNPTTDFFTVSLPAQTNRQKVTVSLTDMSGRLVKEYLGADRYDARMLAPGTYLVKIHTDEGIKTSKLIKK</sequence>
<dbReference type="InterPro" id="IPR026444">
    <property type="entry name" value="Secre_tail"/>
</dbReference>
<accession>A0A7D7LS47</accession>